<dbReference type="Proteomes" id="UP000198666">
    <property type="component" value="Unassembled WGS sequence"/>
</dbReference>
<gene>
    <name evidence="1" type="ORF">SAMN05421663_101351</name>
</gene>
<accession>A0A1G6IPW1</accession>
<dbReference type="AlphaFoldDB" id="A0A1G6IPW1"/>
<dbReference type="SUPFAM" id="SSF141571">
    <property type="entry name" value="Pentapeptide repeat-like"/>
    <property type="match status" value="1"/>
</dbReference>
<dbReference type="STRING" id="361279.SAMN05421663_101351"/>
<dbReference type="Pfam" id="PF00805">
    <property type="entry name" value="Pentapeptide"/>
    <property type="match status" value="1"/>
</dbReference>
<protein>
    <submittedName>
        <fullName evidence="1">Pentapeptide repeat-containing protein</fullName>
    </submittedName>
</protein>
<dbReference type="EMBL" id="FMZB01000001">
    <property type="protein sequence ID" value="SDC08473.1"/>
    <property type="molecule type" value="Genomic_DNA"/>
</dbReference>
<proteinExistence type="predicted"/>
<keyword evidence="2" id="KW-1185">Reference proteome</keyword>
<dbReference type="InterPro" id="IPR001646">
    <property type="entry name" value="5peptide_repeat"/>
</dbReference>
<organism evidence="1 2">
    <name type="scientific">Terribacillus halophilus</name>
    <dbReference type="NCBI Taxonomy" id="361279"/>
    <lineage>
        <taxon>Bacteria</taxon>
        <taxon>Bacillati</taxon>
        <taxon>Bacillota</taxon>
        <taxon>Bacilli</taxon>
        <taxon>Bacillales</taxon>
        <taxon>Bacillaceae</taxon>
        <taxon>Terribacillus</taxon>
    </lineage>
</organism>
<sequence>MKKTDYKRKNVMSSPFDIDAAMEYRQNLRADCTNCFGLCCTALHIVASSDFAIDKPAGIACPNLDTDFRCQIHSNLREKGFKGCTVFDCCGAGQRVSQVTFEGRDWREEKETADNMFRVFPVMEQLHEMLAYVAEALSYDLPHHLYEQLTLQLRNLESLTLLGAEELLSLDIMEQRMPINELLIKTSSYIRMEDSSSASKRLDYKNADWIGKNAKGKDLRGFNFRGAYLIAADLRNADLRAADFIGADLRDANLEGADLSASLYLTQMKINSAKGNKETKLPPYLNQPSHWAS</sequence>
<dbReference type="Gene3D" id="2.160.20.80">
    <property type="entry name" value="E3 ubiquitin-protein ligase SopA"/>
    <property type="match status" value="1"/>
</dbReference>
<name>A0A1G6IPW1_9BACI</name>
<evidence type="ECO:0000313" key="2">
    <source>
        <dbReference type="Proteomes" id="UP000198666"/>
    </source>
</evidence>
<evidence type="ECO:0000313" key="1">
    <source>
        <dbReference type="EMBL" id="SDC08473.1"/>
    </source>
</evidence>
<reference evidence="2" key="1">
    <citation type="submission" date="2016-10" db="EMBL/GenBank/DDBJ databases">
        <authorList>
            <person name="Varghese N."/>
            <person name="Submissions S."/>
        </authorList>
    </citation>
    <scope>NUCLEOTIDE SEQUENCE [LARGE SCALE GENOMIC DNA]</scope>
    <source>
        <strain evidence="2">DSM 21620</strain>
    </source>
</reference>